<keyword evidence="2" id="KW-1003">Cell membrane</keyword>
<dbReference type="InterPro" id="IPR003838">
    <property type="entry name" value="ABC3_permease_C"/>
</dbReference>
<evidence type="ECO:0000256" key="1">
    <source>
        <dbReference type="ARBA" id="ARBA00004651"/>
    </source>
</evidence>
<evidence type="ECO:0000256" key="3">
    <source>
        <dbReference type="ARBA" id="ARBA00022692"/>
    </source>
</evidence>
<feature type="transmembrane region" description="Helical" evidence="6">
    <location>
        <begin position="457"/>
        <end position="483"/>
    </location>
</feature>
<organism evidence="8 9">
    <name type="scientific">Actinacidiphila polyblastidii</name>
    <dbReference type="NCBI Taxonomy" id="3110430"/>
    <lineage>
        <taxon>Bacteria</taxon>
        <taxon>Bacillati</taxon>
        <taxon>Actinomycetota</taxon>
        <taxon>Actinomycetes</taxon>
        <taxon>Kitasatosporales</taxon>
        <taxon>Streptomycetaceae</taxon>
        <taxon>Actinacidiphila</taxon>
    </lineage>
</organism>
<keyword evidence="5 6" id="KW-0472">Membrane</keyword>
<feature type="transmembrane region" description="Helical" evidence="6">
    <location>
        <begin position="796"/>
        <end position="819"/>
    </location>
</feature>
<feature type="transmembrane region" description="Helical" evidence="6">
    <location>
        <begin position="433"/>
        <end position="451"/>
    </location>
</feature>
<dbReference type="RefSeq" id="WP_330793962.1">
    <property type="nucleotide sequence ID" value="NZ_JAZEWV010000005.1"/>
</dbReference>
<comment type="caution">
    <text evidence="8">The sequence shown here is derived from an EMBL/GenBank/DDBJ whole genome shotgun (WGS) entry which is preliminary data.</text>
</comment>
<evidence type="ECO:0000313" key="9">
    <source>
        <dbReference type="Proteomes" id="UP001344658"/>
    </source>
</evidence>
<gene>
    <name evidence="8" type="ORF">V2S66_08600</name>
</gene>
<feature type="transmembrane region" description="Helical" evidence="6">
    <location>
        <begin position="831"/>
        <end position="851"/>
    </location>
</feature>
<evidence type="ECO:0000256" key="2">
    <source>
        <dbReference type="ARBA" id="ARBA00022475"/>
    </source>
</evidence>
<evidence type="ECO:0000313" key="8">
    <source>
        <dbReference type="EMBL" id="MEE4542026.1"/>
    </source>
</evidence>
<accession>A0ABU7P882</accession>
<keyword evidence="4 6" id="KW-1133">Transmembrane helix</keyword>
<evidence type="ECO:0000256" key="6">
    <source>
        <dbReference type="SAM" id="Phobius"/>
    </source>
</evidence>
<feature type="transmembrane region" description="Helical" evidence="6">
    <location>
        <begin position="513"/>
        <end position="531"/>
    </location>
</feature>
<dbReference type="EMBL" id="JAZEWV010000005">
    <property type="protein sequence ID" value="MEE4542026.1"/>
    <property type="molecule type" value="Genomic_DNA"/>
</dbReference>
<evidence type="ECO:0000256" key="4">
    <source>
        <dbReference type="ARBA" id="ARBA00022989"/>
    </source>
</evidence>
<dbReference type="Proteomes" id="UP001344658">
    <property type="component" value="Unassembled WGS sequence"/>
</dbReference>
<evidence type="ECO:0000259" key="7">
    <source>
        <dbReference type="Pfam" id="PF02687"/>
    </source>
</evidence>
<feature type="transmembrane region" description="Helical" evidence="6">
    <location>
        <begin position="341"/>
        <end position="363"/>
    </location>
</feature>
<reference evidence="8 9" key="1">
    <citation type="submission" date="2023-12" db="EMBL/GenBank/DDBJ databases">
        <title>Streptomyces sp. V4-01.</title>
        <authorList>
            <person name="Somphong A."/>
            <person name="Phongsopitanun W."/>
        </authorList>
    </citation>
    <scope>NUCLEOTIDE SEQUENCE [LARGE SCALE GENOMIC DNA]</scope>
    <source>
        <strain evidence="8 9">V4-01</strain>
    </source>
</reference>
<dbReference type="PROSITE" id="PS51257">
    <property type="entry name" value="PROKAR_LIPOPROTEIN"/>
    <property type="match status" value="1"/>
</dbReference>
<name>A0ABU7P882_9ACTN</name>
<feature type="transmembrane region" description="Helical" evidence="6">
    <location>
        <begin position="747"/>
        <end position="769"/>
    </location>
</feature>
<dbReference type="PANTHER" id="PTHR30287">
    <property type="entry name" value="MEMBRANE COMPONENT OF PREDICTED ABC SUPERFAMILY METABOLITE UPTAKE TRANSPORTER"/>
    <property type="match status" value="1"/>
</dbReference>
<dbReference type="PANTHER" id="PTHR30287:SF1">
    <property type="entry name" value="INNER MEMBRANE PROTEIN"/>
    <property type="match status" value="1"/>
</dbReference>
<keyword evidence="3 6" id="KW-0812">Transmembrane</keyword>
<feature type="domain" description="ABC3 transporter permease C-terminal" evidence="7">
    <location>
        <begin position="292"/>
        <end position="411"/>
    </location>
</feature>
<keyword evidence="9" id="KW-1185">Reference proteome</keyword>
<feature type="transmembrane region" description="Helical" evidence="6">
    <location>
        <begin position="293"/>
        <end position="314"/>
    </location>
</feature>
<feature type="domain" description="ABC3 transporter permease C-terminal" evidence="7">
    <location>
        <begin position="748"/>
        <end position="861"/>
    </location>
</feature>
<dbReference type="InterPro" id="IPR038766">
    <property type="entry name" value="Membrane_comp_ABC_pdt"/>
</dbReference>
<comment type="subcellular location">
    <subcellularLocation>
        <location evidence="1">Cell membrane</location>
        <topology evidence="1">Multi-pass membrane protein</topology>
    </subcellularLocation>
</comment>
<proteinExistence type="predicted"/>
<sequence>MNGLARASVRFRPASFAGTFVALLFAAAVVTACGSLLQTGVTAHLAPVRYAAVPVVVAADPQASITTGHGDDKDTESEPLTDQPRVATALAARIAAEPGVAAAVPDVAFPVQSGRLPPLAQLTGRDWSARVITAARGPRSAGAARTAAGPGAPALTGRAPGGPGDVVLDAAAAHAAGVSVGDRVTLTTPGGAAAYRVSGLLGADPHIGREPAGAPADAYFADPTAAVLSGHPAKADAIAVFARPGVGTATLAAQAEHAVHGAAKVRTGDGRGTAEQPLLASAKEMLTAIGGSFGGIATATAVFVVMGTVALAVGQRGREIALLRAVGATPRQIRRTVATEALLVAPAAGAAGILPGVALARWWLRQLVDKGAVPPGLTLSTGWIPMVAAVGAGLLAALVAGYLAARRPSRARPGQALGEAAVERRRPGVIRTVLGLAATAGGCVLAAVAARTTGDDAASVALGIVFSFMVAVAFLGPVVAWLAASVLGLPLRAGGGAPAALAAANTRANARRLASAITPIVLVTAFCGTLLCMQSSVTHASQRQIRDGVVADQVLGSRGAGLPASAADRAARVPGVDTAVGVLRTGALYRASGSLNAVSVLGVGGDPRRLPRVLDLGVTSGSLSALGGDGRTVAVDGLLAGTAHVTVGDRLTLWLGDGARIRPKVVAVYGRGLGLGQVLLPRAAVAGHAATAYDSEVLVRDRAGAAPAAVGRSLGRIGDPAPTVTDRAGYRARADKDLELNAWANRVMAAVLGGFAAVAAANTLVMTVLDRRREVALLRLAGGTRRQVLRMLRWEALLVAAAGLLVGGAIAWITVIPIARGLTGGSPYLPPVTALTLTAATVALALATTALPARALLRTSPAAAGAARE</sequence>
<feature type="transmembrane region" description="Helical" evidence="6">
    <location>
        <begin position="383"/>
        <end position="405"/>
    </location>
</feature>
<protein>
    <submittedName>
        <fullName evidence="8">ABC transporter permease</fullName>
    </submittedName>
</protein>
<dbReference type="Pfam" id="PF02687">
    <property type="entry name" value="FtsX"/>
    <property type="match status" value="2"/>
</dbReference>
<evidence type="ECO:0000256" key="5">
    <source>
        <dbReference type="ARBA" id="ARBA00023136"/>
    </source>
</evidence>